<evidence type="ECO:0000313" key="4">
    <source>
        <dbReference type="Proteomes" id="UP001053296"/>
    </source>
</evidence>
<accession>A0ABN6ENJ0</accession>
<dbReference type="EMBL" id="AP024485">
    <property type="protein sequence ID" value="BCS87781.1"/>
    <property type="molecule type" value="Genomic_DNA"/>
</dbReference>
<dbReference type="InterPro" id="IPR036105">
    <property type="entry name" value="DiNase_FeMo-co_biosyn_sf"/>
</dbReference>
<gene>
    <name evidence="3" type="ORF">PSDVSF_10230</name>
</gene>
<feature type="transmembrane region" description="Helical" evidence="1">
    <location>
        <begin position="194"/>
        <end position="220"/>
    </location>
</feature>
<keyword evidence="1" id="KW-0812">Transmembrane</keyword>
<proteinExistence type="predicted"/>
<keyword evidence="1" id="KW-0472">Membrane</keyword>
<dbReference type="Proteomes" id="UP001053296">
    <property type="component" value="Chromosome"/>
</dbReference>
<dbReference type="Pfam" id="PF02579">
    <property type="entry name" value="Nitro_FeMo-Co"/>
    <property type="match status" value="1"/>
</dbReference>
<feature type="transmembrane region" description="Helical" evidence="1">
    <location>
        <begin position="135"/>
        <end position="153"/>
    </location>
</feature>
<dbReference type="InterPro" id="IPR003731">
    <property type="entry name" value="Di-Nase_FeMo-co_biosynth"/>
</dbReference>
<dbReference type="PANTHER" id="PTHR42983">
    <property type="entry name" value="DINITROGENASE IRON-MOLYBDENUM COFACTOR PROTEIN-RELATED"/>
    <property type="match status" value="1"/>
</dbReference>
<dbReference type="PANTHER" id="PTHR42983:SF1">
    <property type="entry name" value="IRON-MOLYBDENUM PROTEIN"/>
    <property type="match status" value="1"/>
</dbReference>
<dbReference type="SUPFAM" id="SSF53146">
    <property type="entry name" value="Nitrogenase accessory factor-like"/>
    <property type="match status" value="1"/>
</dbReference>
<feature type="transmembrane region" description="Helical" evidence="1">
    <location>
        <begin position="232"/>
        <end position="256"/>
    </location>
</feature>
<dbReference type="Gene3D" id="3.30.420.130">
    <property type="entry name" value="Dinitrogenase iron-molybdenum cofactor biosynthesis domain"/>
    <property type="match status" value="1"/>
</dbReference>
<dbReference type="RefSeq" id="WP_229594356.1">
    <property type="nucleotide sequence ID" value="NZ_AP024485.1"/>
</dbReference>
<evidence type="ECO:0000313" key="3">
    <source>
        <dbReference type="EMBL" id="BCS87781.1"/>
    </source>
</evidence>
<keyword evidence="1" id="KW-1133">Transmembrane helix</keyword>
<evidence type="ECO:0000256" key="1">
    <source>
        <dbReference type="SAM" id="Phobius"/>
    </source>
</evidence>
<protein>
    <recommendedName>
        <fullName evidence="2">Dinitrogenase iron-molybdenum cofactor biosynthesis domain-containing protein</fullName>
    </recommendedName>
</protein>
<evidence type="ECO:0000259" key="2">
    <source>
        <dbReference type="Pfam" id="PF02579"/>
    </source>
</evidence>
<name>A0ABN6ENJ0_9BACT</name>
<organism evidence="3 4">
    <name type="scientific">Pseudodesulfovibrio sediminis</name>
    <dbReference type="NCBI Taxonomy" id="2810563"/>
    <lineage>
        <taxon>Bacteria</taxon>
        <taxon>Pseudomonadati</taxon>
        <taxon>Thermodesulfobacteriota</taxon>
        <taxon>Desulfovibrionia</taxon>
        <taxon>Desulfovibrionales</taxon>
        <taxon>Desulfovibrionaceae</taxon>
    </lineage>
</organism>
<feature type="domain" description="Dinitrogenase iron-molybdenum cofactor biosynthesis" evidence="2">
    <location>
        <begin position="13"/>
        <end position="102"/>
    </location>
</feature>
<sequence length="257" mass="27084">MKIAVPCSEPNLDSKVGRRLGTAAYLLIVETDDMSFEVLDGPPPSSAPGAGVQVISLVVDRGARAILVGYASPHIIKAMRRQGIKVMTDVSGVVRDAVSEFMQSRLKGTTAVSDGEPAGEWVEAIGKGLKQFLNMVPRMVGVVLLLGLFRGFVSDETLLSLFSGSPLYDSFLGTSLGSVMAGSPVNSYIIGKNLLHTGVGVAGVTALMLAWVNIGVIILPAESAALGFRFTLVRNVASFVMVVLMSFVMALLIGWLA</sequence>
<reference evidence="3" key="1">
    <citation type="journal article" date="2022" name="Arch. Microbiol.">
        <title>Pseudodesulfovibrio sediminis sp. nov., a mesophilic and neutrophilic sulfate-reducing bacterium isolated from sediment of a brackish lake.</title>
        <authorList>
            <person name="Takahashi A."/>
            <person name="Kojima H."/>
            <person name="Watanabe M."/>
            <person name="Fukui M."/>
        </authorList>
    </citation>
    <scope>NUCLEOTIDE SEQUENCE</scope>
    <source>
        <strain evidence="3">SF6</strain>
    </source>
</reference>
<keyword evidence="4" id="KW-1185">Reference proteome</keyword>